<organism evidence="1 2">
    <name type="scientific">Suillus luteus UH-Slu-Lm8-n1</name>
    <dbReference type="NCBI Taxonomy" id="930992"/>
    <lineage>
        <taxon>Eukaryota</taxon>
        <taxon>Fungi</taxon>
        <taxon>Dikarya</taxon>
        <taxon>Basidiomycota</taxon>
        <taxon>Agaricomycotina</taxon>
        <taxon>Agaricomycetes</taxon>
        <taxon>Agaricomycetidae</taxon>
        <taxon>Boletales</taxon>
        <taxon>Suillineae</taxon>
        <taxon>Suillaceae</taxon>
        <taxon>Suillus</taxon>
    </lineage>
</organism>
<dbReference type="EMBL" id="KN835188">
    <property type="protein sequence ID" value="KIK44551.1"/>
    <property type="molecule type" value="Genomic_DNA"/>
</dbReference>
<dbReference type="HOGENOM" id="CLU_2741751_0_0_1"/>
<dbReference type="InParanoid" id="A0A0D0AS97"/>
<reference evidence="2" key="2">
    <citation type="submission" date="2015-01" db="EMBL/GenBank/DDBJ databases">
        <title>Evolutionary Origins and Diversification of the Mycorrhizal Mutualists.</title>
        <authorList>
            <consortium name="DOE Joint Genome Institute"/>
            <consortium name="Mycorrhizal Genomics Consortium"/>
            <person name="Kohler A."/>
            <person name="Kuo A."/>
            <person name="Nagy L.G."/>
            <person name="Floudas D."/>
            <person name="Copeland A."/>
            <person name="Barry K.W."/>
            <person name="Cichocki N."/>
            <person name="Veneault-Fourrey C."/>
            <person name="LaButti K."/>
            <person name="Lindquist E.A."/>
            <person name="Lipzen A."/>
            <person name="Lundell T."/>
            <person name="Morin E."/>
            <person name="Murat C."/>
            <person name="Riley R."/>
            <person name="Ohm R."/>
            <person name="Sun H."/>
            <person name="Tunlid A."/>
            <person name="Henrissat B."/>
            <person name="Grigoriev I.V."/>
            <person name="Hibbett D.S."/>
            <person name="Martin F."/>
        </authorList>
    </citation>
    <scope>NUCLEOTIDE SEQUENCE [LARGE SCALE GENOMIC DNA]</scope>
    <source>
        <strain evidence="2">UH-Slu-Lm8-n1</strain>
    </source>
</reference>
<sequence length="71" mass="7965">MRQGINEQYTAILNFTRSDEVSDPLISVLACAKFPDPIPVNTTERMTAKQDNLIVGLIHGRDKLYIMSLSN</sequence>
<name>A0A0D0AS97_9AGAM</name>
<dbReference type="Proteomes" id="UP000054485">
    <property type="component" value="Unassembled WGS sequence"/>
</dbReference>
<gene>
    <name evidence="1" type="ORF">CY34DRAFT_614845</name>
</gene>
<protein>
    <submittedName>
        <fullName evidence="1">Uncharacterized protein</fullName>
    </submittedName>
</protein>
<proteinExistence type="predicted"/>
<evidence type="ECO:0000313" key="1">
    <source>
        <dbReference type="EMBL" id="KIK44551.1"/>
    </source>
</evidence>
<accession>A0A0D0AS97</accession>
<reference evidence="1 2" key="1">
    <citation type="submission" date="2014-04" db="EMBL/GenBank/DDBJ databases">
        <authorList>
            <consortium name="DOE Joint Genome Institute"/>
            <person name="Kuo A."/>
            <person name="Ruytinx J."/>
            <person name="Rineau F."/>
            <person name="Colpaert J."/>
            <person name="Kohler A."/>
            <person name="Nagy L.G."/>
            <person name="Floudas D."/>
            <person name="Copeland A."/>
            <person name="Barry K.W."/>
            <person name="Cichocki N."/>
            <person name="Veneault-Fourrey C."/>
            <person name="LaButti K."/>
            <person name="Lindquist E.A."/>
            <person name="Lipzen A."/>
            <person name="Lundell T."/>
            <person name="Morin E."/>
            <person name="Murat C."/>
            <person name="Sun H."/>
            <person name="Tunlid A."/>
            <person name="Henrissat B."/>
            <person name="Grigoriev I.V."/>
            <person name="Hibbett D.S."/>
            <person name="Martin F."/>
            <person name="Nordberg H.P."/>
            <person name="Cantor M.N."/>
            <person name="Hua S.X."/>
        </authorList>
    </citation>
    <scope>NUCLEOTIDE SEQUENCE [LARGE SCALE GENOMIC DNA]</scope>
    <source>
        <strain evidence="1 2">UH-Slu-Lm8-n1</strain>
    </source>
</reference>
<evidence type="ECO:0000313" key="2">
    <source>
        <dbReference type="Proteomes" id="UP000054485"/>
    </source>
</evidence>
<dbReference type="AlphaFoldDB" id="A0A0D0AS97"/>
<keyword evidence="2" id="KW-1185">Reference proteome</keyword>